<dbReference type="AlphaFoldDB" id="A0AAI8VRP5"/>
<keyword evidence="3" id="KW-1185">Reference proteome</keyword>
<dbReference type="EMBL" id="CAUWAG010000012">
    <property type="protein sequence ID" value="CAJ2509388.1"/>
    <property type="molecule type" value="Genomic_DNA"/>
</dbReference>
<dbReference type="Pfam" id="PF06985">
    <property type="entry name" value="HET"/>
    <property type="match status" value="1"/>
</dbReference>
<reference evidence="2" key="1">
    <citation type="submission" date="2023-10" db="EMBL/GenBank/DDBJ databases">
        <authorList>
            <person name="Hackl T."/>
        </authorList>
    </citation>
    <scope>NUCLEOTIDE SEQUENCE</scope>
</reference>
<gene>
    <name evidence="2" type="ORF">KHLLAP_LOCUS9856</name>
</gene>
<evidence type="ECO:0000313" key="2">
    <source>
        <dbReference type="EMBL" id="CAJ2509388.1"/>
    </source>
</evidence>
<dbReference type="Proteomes" id="UP001295740">
    <property type="component" value="Unassembled WGS sequence"/>
</dbReference>
<dbReference type="InterPro" id="IPR010730">
    <property type="entry name" value="HET"/>
</dbReference>
<name>A0AAI8VRP5_9PEZI</name>
<accession>A0AAI8VRP5</accession>
<proteinExistence type="predicted"/>
<organism evidence="2 3">
    <name type="scientific">Anthostomella pinea</name>
    <dbReference type="NCBI Taxonomy" id="933095"/>
    <lineage>
        <taxon>Eukaryota</taxon>
        <taxon>Fungi</taxon>
        <taxon>Dikarya</taxon>
        <taxon>Ascomycota</taxon>
        <taxon>Pezizomycotina</taxon>
        <taxon>Sordariomycetes</taxon>
        <taxon>Xylariomycetidae</taxon>
        <taxon>Xylariales</taxon>
        <taxon>Xylariaceae</taxon>
        <taxon>Anthostomella</taxon>
    </lineage>
</organism>
<protein>
    <submittedName>
        <fullName evidence="2">Uu.00g144140.m01.CDS01</fullName>
    </submittedName>
</protein>
<sequence length="393" mass="43703">MSEQSTPINGAADVIPEASKEQCSFCSFSFSRDNPSGFRPIAKGKSLDSILRSAANCPSCSRQNALLHPRESELHNLAQGKRLDIQIMRNPHEKCLRTCLDSHTKCREGTTPGWLPTRLIDVGVKGSPAAPKLVFSAGIPQDADRRYIALNHHFQPMGQHTRPWARLIFEREGSITRNVALHTGNLASFADAIPHRRLHQTHQTAMSVARRSGVRFLWINTLCIVQNSAADHDLECATLDMIYGNSLLTLAVPEGGYGRRGFFDWPNPVTTASVRCLGNQGVFLDDTGSVARRAPYRVAIGIDRWREMGQEALATEEHLLAPRTIHFGQRMTWECRETVAKQLFDGLCVFPSDHKPKIWDGGLGPENRENSAENAVSSVDTAWIIIDRDYKGN</sequence>
<evidence type="ECO:0000313" key="3">
    <source>
        <dbReference type="Proteomes" id="UP001295740"/>
    </source>
</evidence>
<dbReference type="PANTHER" id="PTHR33112:SF10">
    <property type="entry name" value="TOL"/>
    <property type="match status" value="1"/>
</dbReference>
<comment type="caution">
    <text evidence="2">The sequence shown here is derived from an EMBL/GenBank/DDBJ whole genome shotgun (WGS) entry which is preliminary data.</text>
</comment>
<feature type="domain" description="Heterokaryon incompatibility" evidence="1">
    <location>
        <begin position="195"/>
        <end position="253"/>
    </location>
</feature>
<evidence type="ECO:0000259" key="1">
    <source>
        <dbReference type="Pfam" id="PF06985"/>
    </source>
</evidence>
<dbReference type="PANTHER" id="PTHR33112">
    <property type="entry name" value="DOMAIN PROTEIN, PUTATIVE-RELATED"/>
    <property type="match status" value="1"/>
</dbReference>